<dbReference type="GeneID" id="104599676"/>
<dbReference type="AlphaFoldDB" id="A0A1U8Q6T7"/>
<gene>
    <name evidence="2" type="primary">LOC104599676</name>
</gene>
<evidence type="ECO:0000313" key="2">
    <source>
        <dbReference type="RefSeq" id="XP_019053741.1"/>
    </source>
</evidence>
<protein>
    <submittedName>
        <fullName evidence="2">Uncharacterized protein LOC104599676 isoform X2</fullName>
    </submittedName>
</protein>
<evidence type="ECO:0000313" key="1">
    <source>
        <dbReference type="Proteomes" id="UP000189703"/>
    </source>
</evidence>
<organism evidence="1 2">
    <name type="scientific">Nelumbo nucifera</name>
    <name type="common">Sacred lotus</name>
    <dbReference type="NCBI Taxonomy" id="4432"/>
    <lineage>
        <taxon>Eukaryota</taxon>
        <taxon>Viridiplantae</taxon>
        <taxon>Streptophyta</taxon>
        <taxon>Embryophyta</taxon>
        <taxon>Tracheophyta</taxon>
        <taxon>Spermatophyta</taxon>
        <taxon>Magnoliopsida</taxon>
        <taxon>Proteales</taxon>
        <taxon>Nelumbonaceae</taxon>
        <taxon>Nelumbo</taxon>
    </lineage>
</organism>
<reference evidence="2" key="1">
    <citation type="submission" date="2025-08" db="UniProtKB">
        <authorList>
            <consortium name="RefSeq"/>
        </authorList>
    </citation>
    <scope>IDENTIFICATION</scope>
</reference>
<accession>A0A1U8Q6T7</accession>
<keyword evidence="1" id="KW-1185">Reference proteome</keyword>
<dbReference type="RefSeq" id="XP_019053741.1">
    <property type="nucleotide sequence ID" value="XM_019198196.1"/>
</dbReference>
<name>A0A1U8Q6T7_NELNU</name>
<dbReference type="Proteomes" id="UP000189703">
    <property type="component" value="Unplaced"/>
</dbReference>
<proteinExistence type="predicted"/>
<sequence>MPRRIHIGISTKTHVSHCLVPHKCPTRSPFVICSFTRETLNSASRLGHLQNPLLPLECLTLIVSPSLEHLLLLRHWHLQWQPAISEKLVAESSSPSPTPTTTTGDTKFYQRHAFPLQLQMFDRVLAVHNYWLAAPLQLQQGAKVYG</sequence>